<proteinExistence type="predicted"/>
<protein>
    <submittedName>
        <fullName evidence="3">Uncharacterized protein</fullName>
    </submittedName>
</protein>
<keyword evidence="2" id="KW-0472">Membrane</keyword>
<dbReference type="Proteomes" id="UP000053800">
    <property type="component" value="Unassembled WGS sequence"/>
</dbReference>
<feature type="region of interest" description="Disordered" evidence="1">
    <location>
        <begin position="134"/>
        <end position="154"/>
    </location>
</feature>
<evidence type="ECO:0000313" key="4">
    <source>
        <dbReference type="Proteomes" id="UP000053800"/>
    </source>
</evidence>
<feature type="compositionally biased region" description="Low complexity" evidence="1">
    <location>
        <begin position="15"/>
        <end position="32"/>
    </location>
</feature>
<feature type="transmembrane region" description="Helical" evidence="2">
    <location>
        <begin position="401"/>
        <end position="421"/>
    </location>
</feature>
<reference evidence="3 4" key="1">
    <citation type="submission" date="2015-01" db="EMBL/GenBank/DDBJ databases">
        <title>The Genome Sequence of Cryptococcus gattii CA1873.</title>
        <authorList>
            <consortium name="The Broad Institute Genomics Platform"/>
            <person name="Cuomo C."/>
            <person name="Litvintseva A."/>
            <person name="Chen Y."/>
            <person name="Heitman J."/>
            <person name="Sun S."/>
            <person name="Springer D."/>
            <person name="Dromer F."/>
            <person name="Young S."/>
            <person name="Zeng Q."/>
            <person name="Gargeya S."/>
            <person name="Abouelleil A."/>
            <person name="Alvarado L."/>
            <person name="Chapman S.B."/>
            <person name="Gainer-Dewar J."/>
            <person name="Goldberg J."/>
            <person name="Griggs A."/>
            <person name="Gujja S."/>
            <person name="Hansen M."/>
            <person name="Howarth C."/>
            <person name="Imamovic A."/>
            <person name="Larimer J."/>
            <person name="Murphy C."/>
            <person name="Naylor J."/>
            <person name="Pearson M."/>
            <person name="Priest M."/>
            <person name="Roberts A."/>
            <person name="Saif S."/>
            <person name="Shea T."/>
            <person name="Sykes S."/>
            <person name="Wortman J."/>
            <person name="Nusbaum C."/>
            <person name="Birren B."/>
        </authorList>
    </citation>
    <scope>NUCLEOTIDE SEQUENCE [LARGE SCALE GENOMIC DNA]</scope>
    <source>
        <strain evidence="3 4">CA1873</strain>
    </source>
</reference>
<accession>A0ABR5B4D1</accession>
<feature type="region of interest" description="Disordered" evidence="1">
    <location>
        <begin position="1"/>
        <end position="33"/>
    </location>
</feature>
<sequence>MLNNKYQTPPPLPSSLPGQPFTSPSSTSTASPNVLDLSLPDTIDILSFIFPSPKIVRQVPGIGGLPETPLHLTTSTPKSKADMEYRTRCSVLEQTKDILEGAKRQNWMTEKDKKELWVALIGSQLGASLLVAQKGEDDDDDHEDAAARNGRKGDRLSITPYNTTTRFAAKTNSQIPRAQMEAYQLGNHVALEEPGGFAAPNYELMIPTTTTAVTIPVESNKSWAKSSICSQATLGEYFDAALPVVQNSVPVNNVASEVRGVPVITNVPEEPNESIDIDTERGQPRTTEKQTRFGPINQALIFFVVGFFIPLAWVIGGWFCSSALNTCENSYSSTDSCSVVVIVPTLLKARPASHASPGGSDSSAIPAWPTLTASESELCAPWKRRYKWLQHKNGWVRACRWAAVFATPMIIAAGVVIPLTFVGI</sequence>
<evidence type="ECO:0000256" key="1">
    <source>
        <dbReference type="SAM" id="MobiDB-lite"/>
    </source>
</evidence>
<name>A0ABR5B4D1_CRYGA</name>
<evidence type="ECO:0000256" key="2">
    <source>
        <dbReference type="SAM" id="Phobius"/>
    </source>
</evidence>
<gene>
    <name evidence="3" type="ORF">I314_05851</name>
</gene>
<keyword evidence="2" id="KW-0812">Transmembrane</keyword>
<dbReference type="EMBL" id="KN848906">
    <property type="protein sequence ID" value="KIR58234.1"/>
    <property type="molecule type" value="Genomic_DNA"/>
</dbReference>
<evidence type="ECO:0000313" key="3">
    <source>
        <dbReference type="EMBL" id="KIR58234.1"/>
    </source>
</evidence>
<keyword evidence="4" id="KW-1185">Reference proteome</keyword>
<keyword evidence="2" id="KW-1133">Transmembrane helix</keyword>
<feature type="transmembrane region" description="Helical" evidence="2">
    <location>
        <begin position="299"/>
        <end position="320"/>
    </location>
</feature>
<organism evidence="3 4">
    <name type="scientific">Cryptococcus bacillisporus CA1873</name>
    <dbReference type="NCBI Taxonomy" id="1296111"/>
    <lineage>
        <taxon>Eukaryota</taxon>
        <taxon>Fungi</taxon>
        <taxon>Dikarya</taxon>
        <taxon>Basidiomycota</taxon>
        <taxon>Agaricomycotina</taxon>
        <taxon>Tremellomycetes</taxon>
        <taxon>Tremellales</taxon>
        <taxon>Cryptococcaceae</taxon>
        <taxon>Cryptococcus</taxon>
        <taxon>Cryptococcus gattii species complex</taxon>
    </lineage>
</organism>